<keyword evidence="1" id="KW-0472">Membrane</keyword>
<proteinExistence type="predicted"/>
<name>A0A6H0WKT2_9BACI</name>
<keyword evidence="1" id="KW-0812">Transmembrane</keyword>
<dbReference type="KEGG" id="bteq:G4P54_09195"/>
<feature type="transmembrane region" description="Helical" evidence="1">
    <location>
        <begin position="72"/>
        <end position="94"/>
    </location>
</feature>
<dbReference type="EMBL" id="CP048852">
    <property type="protein sequence ID" value="QIW79966.1"/>
    <property type="molecule type" value="Genomic_DNA"/>
</dbReference>
<evidence type="ECO:0000313" key="2">
    <source>
        <dbReference type="EMBL" id="QIW79966.1"/>
    </source>
</evidence>
<evidence type="ECO:0000313" key="3">
    <source>
        <dbReference type="Proteomes" id="UP000501914"/>
    </source>
</evidence>
<organism evidence="2 3">
    <name type="scientific">Bacillus tequilensis</name>
    <dbReference type="NCBI Taxonomy" id="227866"/>
    <lineage>
        <taxon>Bacteria</taxon>
        <taxon>Bacillati</taxon>
        <taxon>Bacillota</taxon>
        <taxon>Bacilli</taxon>
        <taxon>Bacillales</taxon>
        <taxon>Bacillaceae</taxon>
        <taxon>Bacillus</taxon>
    </lineage>
</organism>
<dbReference type="RefSeq" id="WP_167872434.1">
    <property type="nucleotide sequence ID" value="NZ_CP048852.1"/>
</dbReference>
<sequence>MFNKSIIKRNLVEMKSRDLIKFIRQEFPVKGQNYTEHMEKYETLKKLSENDLSSGISRMARIETSFDNSKNAALLVMIFNFLIGFLKLCIGAGVELNNFSERVAQSLNLAYGFFTTFFIAILFVGLLLDKNKVTTASFFKTLLEQAKADKEKEHKSSNDKLQFSDNTIEIKLIKRRPFWKKNVYNRQAKNLEEILLKWSDEEIIEYIRINFGYLSEKNKKAELQRIRGLEYDTIILGIGRMKEMEETSDNSKIIPGFTSASIFLISQFIYFATYGNKGAPTLTSVCLALASSVAIFFGVTWGMDKGRTHRSGATLFRSLLEQVKSEMEKK</sequence>
<dbReference type="AlphaFoldDB" id="A0A6H0WKT2"/>
<gene>
    <name evidence="2" type="ORF">G4P54_09195</name>
</gene>
<evidence type="ECO:0000256" key="1">
    <source>
        <dbReference type="SAM" id="Phobius"/>
    </source>
</evidence>
<feature type="transmembrane region" description="Helical" evidence="1">
    <location>
        <begin position="253"/>
        <end position="273"/>
    </location>
</feature>
<reference evidence="2 3" key="1">
    <citation type="submission" date="2020-02" db="EMBL/GenBank/DDBJ databases">
        <title>Genome sequencing, annotation and comparative genomic analysis of Bacillus tequilensis EA-CB0015, an effective biological control agent against Pseudocercospora fijiensis in banana plants.</title>
        <authorList>
            <person name="Cuellar-Gaviria T.Z."/>
            <person name="Ju K.-S."/>
            <person name="Villegas-Escobar V."/>
        </authorList>
    </citation>
    <scope>NUCLEOTIDE SEQUENCE [LARGE SCALE GENOMIC DNA]</scope>
    <source>
        <strain evidence="2 3">EA-CB0015</strain>
    </source>
</reference>
<keyword evidence="1" id="KW-1133">Transmembrane helix</keyword>
<dbReference type="Proteomes" id="UP000501914">
    <property type="component" value="Chromosome"/>
</dbReference>
<keyword evidence="3" id="KW-1185">Reference proteome</keyword>
<feature type="transmembrane region" description="Helical" evidence="1">
    <location>
        <begin position="109"/>
        <end position="128"/>
    </location>
</feature>
<accession>A0A6H0WKT2</accession>
<protein>
    <submittedName>
        <fullName evidence="2">Uncharacterized protein</fullName>
    </submittedName>
</protein>
<feature type="transmembrane region" description="Helical" evidence="1">
    <location>
        <begin position="279"/>
        <end position="301"/>
    </location>
</feature>